<evidence type="ECO:0000313" key="2">
    <source>
        <dbReference type="EMBL" id="JAB69425.1"/>
    </source>
</evidence>
<accession>V5GGX0</accession>
<reference evidence="2" key="1">
    <citation type="journal article" date="2015" name="Sci. Rep.">
        <title>Tissue- and time-dependent transcription in Ixodes ricinus salivary glands and midguts when blood feeding on the vertebrate host.</title>
        <authorList>
            <person name="Kotsyfakis M."/>
            <person name="Schwarz A."/>
            <person name="Erhart J."/>
            <person name="Ribeiro J.M."/>
        </authorList>
    </citation>
    <scope>NUCLEOTIDE SEQUENCE</scope>
    <source>
        <tissue evidence="2">Salivary gland and midgut</tissue>
    </source>
</reference>
<feature type="chain" id="PRO_5004733384" evidence="1">
    <location>
        <begin position="19"/>
        <end position="219"/>
    </location>
</feature>
<sequence length="219" mass="23799">MALSPLFCVSLVIAGAFAGSIQEANMYMDAVLRDHLPKNVRSLNLDPIGIPAFNVKVDSTGLTNRDLKAEFRSGTMYGLSSALRRHGDCGVPGWQGANVTTGCYVSLDGLRITFEGSAKGYDISGSKKLFSMDLVVEKTNAFVEATSWSGRPPVLKTLTVTGVNFRINIHKSLHLDSKRQKTFEKAISQSVQNLFLGVLYGSFRDALIRSVARVALPRA</sequence>
<dbReference type="EMBL" id="GANP01015043">
    <property type="protein sequence ID" value="JAB69425.1"/>
    <property type="molecule type" value="mRNA"/>
</dbReference>
<organism evidence="2">
    <name type="scientific">Ixodes ricinus</name>
    <name type="common">Common tick</name>
    <name type="synonym">Acarus ricinus</name>
    <dbReference type="NCBI Taxonomy" id="34613"/>
    <lineage>
        <taxon>Eukaryota</taxon>
        <taxon>Metazoa</taxon>
        <taxon>Ecdysozoa</taxon>
        <taxon>Arthropoda</taxon>
        <taxon>Chelicerata</taxon>
        <taxon>Arachnida</taxon>
        <taxon>Acari</taxon>
        <taxon>Parasitiformes</taxon>
        <taxon>Ixodida</taxon>
        <taxon>Ixodoidea</taxon>
        <taxon>Ixodidae</taxon>
        <taxon>Ixodinae</taxon>
        <taxon>Ixodes</taxon>
    </lineage>
</organism>
<proteinExistence type="evidence at transcript level"/>
<protein>
    <submittedName>
        <fullName evidence="2">Putative secreted protein</fullName>
    </submittedName>
</protein>
<feature type="signal peptide" evidence="1">
    <location>
        <begin position="1"/>
        <end position="18"/>
    </location>
</feature>
<keyword evidence="1" id="KW-0732">Signal</keyword>
<name>V5GGX0_IXORI</name>
<evidence type="ECO:0000256" key="1">
    <source>
        <dbReference type="SAM" id="SignalP"/>
    </source>
</evidence>
<dbReference type="AlphaFoldDB" id="V5GGX0"/>